<organism evidence="8 9">
    <name type="scientific">Streptomyces monashensis</name>
    <dbReference type="NCBI Taxonomy" id="1678012"/>
    <lineage>
        <taxon>Bacteria</taxon>
        <taxon>Bacillati</taxon>
        <taxon>Actinomycetota</taxon>
        <taxon>Actinomycetes</taxon>
        <taxon>Kitasatosporales</taxon>
        <taxon>Streptomycetaceae</taxon>
        <taxon>Streptomyces</taxon>
    </lineage>
</organism>
<dbReference type="PANTHER" id="PTHR46577">
    <property type="entry name" value="HTH-TYPE TRANSCRIPTIONAL REGULATORY PROTEIN GABR"/>
    <property type="match status" value="1"/>
</dbReference>
<protein>
    <submittedName>
        <fullName evidence="8">GntR family transcriptional regulator</fullName>
    </submittedName>
</protein>
<dbReference type="SUPFAM" id="SSF53383">
    <property type="entry name" value="PLP-dependent transferases"/>
    <property type="match status" value="1"/>
</dbReference>
<dbReference type="Pfam" id="PF00155">
    <property type="entry name" value="Aminotran_1_2"/>
    <property type="match status" value="1"/>
</dbReference>
<dbReference type="CDD" id="cd07377">
    <property type="entry name" value="WHTH_GntR"/>
    <property type="match status" value="1"/>
</dbReference>
<evidence type="ECO:0000256" key="6">
    <source>
        <dbReference type="SAM" id="MobiDB-lite"/>
    </source>
</evidence>
<accession>A0A1S2QHZ7</accession>
<dbReference type="CDD" id="cd00609">
    <property type="entry name" value="AAT_like"/>
    <property type="match status" value="1"/>
</dbReference>
<sequence length="500" mass="53739">MRNSWSGSRVDLHLDLDASKGRRSALESALREAVRQGRLAAGTLLPSTRGLATELGLSRGTVTAAYDQLVEEGYLSTRPGSGTTVADVPPQAAAAPADAPVSAIARHDLRPGLPDVSAFPSRAWLAATRRVVTDTRSAALHAGDPQGRIELRTAVADYLGRTRGVVTSPDRVVITSGYYQGLSLLSGVLARDGARTVAVEDPSHNVFRGRVQRAGLALTPLPVDARGARVDALTHEVDAVLLTPSHQYPTGVPLHPRRRQAVAAWARTTGGLVIEDDYDGEYRYDRQPVGALQGIAPHRTVYCGTVSKTLGPALRLAWLALPPHLVEPVVEAKREADLHTESLSQLVLADLITTHAYDRHVRACRLRYRRRRELLLARVSGVPELTAHGVPAGLHTLLTLPADWPPEDEVLSRCARRGLALRGLSELHVEGRGRPAGLLIGFAAPPEHAYRPALDALSDALGSLRPGRRGSTDSEPRTSLPRHTPVTRSGDHAESVHVES</sequence>
<evidence type="ECO:0000256" key="3">
    <source>
        <dbReference type="ARBA" id="ARBA00023015"/>
    </source>
</evidence>
<reference evidence="8 9" key="1">
    <citation type="submission" date="2016-10" db="EMBL/GenBank/DDBJ databases">
        <title>Genome sequence of Streptomyces sp. MUSC 1.</title>
        <authorList>
            <person name="Lee L.-H."/>
            <person name="Ser H.-L."/>
            <person name="Law J.W.-F."/>
        </authorList>
    </citation>
    <scope>NUCLEOTIDE SEQUENCE [LARGE SCALE GENOMIC DNA]</scope>
    <source>
        <strain evidence="8 9">MUSC 1</strain>
    </source>
</reference>
<comment type="similarity">
    <text evidence="1">In the C-terminal section; belongs to the class-I pyridoxal-phosphate-dependent aminotransferase family.</text>
</comment>
<dbReference type="Gene3D" id="3.40.640.10">
    <property type="entry name" value="Type I PLP-dependent aspartate aminotransferase-like (Major domain)"/>
    <property type="match status" value="1"/>
</dbReference>
<evidence type="ECO:0000256" key="5">
    <source>
        <dbReference type="ARBA" id="ARBA00023163"/>
    </source>
</evidence>
<dbReference type="AlphaFoldDB" id="A0A1S2QHZ7"/>
<feature type="region of interest" description="Disordered" evidence="6">
    <location>
        <begin position="461"/>
        <end position="500"/>
    </location>
</feature>
<keyword evidence="5" id="KW-0804">Transcription</keyword>
<dbReference type="InterPro" id="IPR036390">
    <property type="entry name" value="WH_DNA-bd_sf"/>
</dbReference>
<evidence type="ECO:0000259" key="7">
    <source>
        <dbReference type="PROSITE" id="PS50949"/>
    </source>
</evidence>
<keyword evidence="3" id="KW-0805">Transcription regulation</keyword>
<evidence type="ECO:0000256" key="2">
    <source>
        <dbReference type="ARBA" id="ARBA00022898"/>
    </source>
</evidence>
<dbReference type="PROSITE" id="PS50949">
    <property type="entry name" value="HTH_GNTR"/>
    <property type="match status" value="1"/>
</dbReference>
<dbReference type="InterPro" id="IPR015424">
    <property type="entry name" value="PyrdxlP-dep_Trfase"/>
</dbReference>
<dbReference type="Gene3D" id="1.10.10.10">
    <property type="entry name" value="Winged helix-like DNA-binding domain superfamily/Winged helix DNA-binding domain"/>
    <property type="match status" value="1"/>
</dbReference>
<gene>
    <name evidence="8" type="ORF">BIV23_13335</name>
</gene>
<evidence type="ECO:0000256" key="1">
    <source>
        <dbReference type="ARBA" id="ARBA00005384"/>
    </source>
</evidence>
<feature type="compositionally biased region" description="Basic and acidic residues" evidence="6">
    <location>
        <begin position="489"/>
        <end position="500"/>
    </location>
</feature>
<dbReference type="SUPFAM" id="SSF46785">
    <property type="entry name" value="Winged helix' DNA-binding domain"/>
    <property type="match status" value="1"/>
</dbReference>
<comment type="caution">
    <text evidence="8">The sequence shown here is derived from an EMBL/GenBank/DDBJ whole genome shotgun (WGS) entry which is preliminary data.</text>
</comment>
<feature type="domain" description="HTH gntR-type" evidence="7">
    <location>
        <begin position="20"/>
        <end position="88"/>
    </location>
</feature>
<dbReference type="SMART" id="SM00345">
    <property type="entry name" value="HTH_GNTR"/>
    <property type="match status" value="1"/>
</dbReference>
<keyword evidence="4" id="KW-0238">DNA-binding</keyword>
<proteinExistence type="inferred from homology"/>
<dbReference type="InterPro" id="IPR015421">
    <property type="entry name" value="PyrdxlP-dep_Trfase_major"/>
</dbReference>
<name>A0A1S2QHZ7_9ACTN</name>
<dbReference type="PANTHER" id="PTHR46577:SF1">
    <property type="entry name" value="HTH-TYPE TRANSCRIPTIONAL REGULATORY PROTEIN GABR"/>
    <property type="match status" value="1"/>
</dbReference>
<dbReference type="Pfam" id="PF00392">
    <property type="entry name" value="GntR"/>
    <property type="match status" value="1"/>
</dbReference>
<dbReference type="PRINTS" id="PR00035">
    <property type="entry name" value="HTHGNTR"/>
</dbReference>
<dbReference type="InterPro" id="IPR036388">
    <property type="entry name" value="WH-like_DNA-bd_sf"/>
</dbReference>
<dbReference type="InterPro" id="IPR000524">
    <property type="entry name" value="Tscrpt_reg_HTH_GntR"/>
</dbReference>
<dbReference type="GO" id="GO:0030170">
    <property type="term" value="F:pyridoxal phosphate binding"/>
    <property type="evidence" value="ECO:0007669"/>
    <property type="project" value="InterPro"/>
</dbReference>
<dbReference type="InterPro" id="IPR051446">
    <property type="entry name" value="HTH_trans_reg/aminotransferase"/>
</dbReference>
<dbReference type="GO" id="GO:0003677">
    <property type="term" value="F:DNA binding"/>
    <property type="evidence" value="ECO:0007669"/>
    <property type="project" value="UniProtKB-KW"/>
</dbReference>
<keyword evidence="2" id="KW-0663">Pyridoxal phosphate</keyword>
<evidence type="ECO:0000256" key="4">
    <source>
        <dbReference type="ARBA" id="ARBA00023125"/>
    </source>
</evidence>
<dbReference type="GO" id="GO:0003700">
    <property type="term" value="F:DNA-binding transcription factor activity"/>
    <property type="evidence" value="ECO:0007669"/>
    <property type="project" value="InterPro"/>
</dbReference>
<dbReference type="InterPro" id="IPR004839">
    <property type="entry name" value="Aminotransferase_I/II_large"/>
</dbReference>
<evidence type="ECO:0000313" key="9">
    <source>
        <dbReference type="Proteomes" id="UP000179642"/>
    </source>
</evidence>
<dbReference type="Proteomes" id="UP000179642">
    <property type="component" value="Unassembled WGS sequence"/>
</dbReference>
<dbReference type="RefSeq" id="WP_071381028.1">
    <property type="nucleotide sequence ID" value="NZ_MLYO01000023.1"/>
</dbReference>
<evidence type="ECO:0000313" key="8">
    <source>
        <dbReference type="EMBL" id="OIK05241.1"/>
    </source>
</evidence>
<keyword evidence="9" id="KW-1185">Reference proteome</keyword>
<dbReference type="OrthoDB" id="594134at2"/>
<dbReference type="EMBL" id="MLYO01000023">
    <property type="protein sequence ID" value="OIK05241.1"/>
    <property type="molecule type" value="Genomic_DNA"/>
</dbReference>